<feature type="non-terminal residue" evidence="1">
    <location>
        <position position="191"/>
    </location>
</feature>
<organism evidence="1 3">
    <name type="scientific">Trichuris suis</name>
    <name type="common">pig whipworm</name>
    <dbReference type="NCBI Taxonomy" id="68888"/>
    <lineage>
        <taxon>Eukaryota</taxon>
        <taxon>Metazoa</taxon>
        <taxon>Ecdysozoa</taxon>
        <taxon>Nematoda</taxon>
        <taxon>Enoplea</taxon>
        <taxon>Dorylaimia</taxon>
        <taxon>Trichinellida</taxon>
        <taxon>Trichuridae</taxon>
        <taxon>Trichuris</taxon>
    </lineage>
</organism>
<protein>
    <submittedName>
        <fullName evidence="1">Uncharacterized protein</fullName>
    </submittedName>
</protein>
<evidence type="ECO:0000313" key="2">
    <source>
        <dbReference type="EMBL" id="KFD70010.1"/>
    </source>
</evidence>
<gene>
    <name evidence="1" type="ORF">M513_08965</name>
    <name evidence="2" type="ORF">M514_08965</name>
</gene>
<reference evidence="1 3" key="1">
    <citation type="journal article" date="2014" name="Nat. Genet.">
        <title>Genome and transcriptome of the porcine whipworm Trichuris suis.</title>
        <authorList>
            <person name="Jex A.R."/>
            <person name="Nejsum P."/>
            <person name="Schwarz E.M."/>
            <person name="Hu L."/>
            <person name="Young N.D."/>
            <person name="Hall R.S."/>
            <person name="Korhonen P.K."/>
            <person name="Liao S."/>
            <person name="Thamsborg S."/>
            <person name="Xia J."/>
            <person name="Xu P."/>
            <person name="Wang S."/>
            <person name="Scheerlinck J.P."/>
            <person name="Hofmann A."/>
            <person name="Sternberg P.W."/>
            <person name="Wang J."/>
            <person name="Gasser R.B."/>
        </authorList>
    </citation>
    <scope>NUCLEOTIDE SEQUENCE [LARGE SCALE GENOMIC DNA]</scope>
    <source>
        <strain evidence="2">DCEP-RM93F</strain>
        <strain evidence="1">DCEP-RM93M</strain>
    </source>
</reference>
<dbReference type="Proteomes" id="UP000030764">
    <property type="component" value="Unassembled WGS sequence"/>
</dbReference>
<keyword evidence="3" id="KW-1185">Reference proteome</keyword>
<feature type="non-terminal residue" evidence="1">
    <location>
        <position position="1"/>
    </location>
</feature>
<dbReference type="EMBL" id="KL367491">
    <property type="protein sequence ID" value="KFD70010.1"/>
    <property type="molecule type" value="Genomic_DNA"/>
</dbReference>
<proteinExistence type="predicted"/>
<dbReference type="Proteomes" id="UP000030758">
    <property type="component" value="Unassembled WGS sequence"/>
</dbReference>
<sequence length="191" mass="21913">CLERNLSTKVLYCCASVFTVIAFETKFKSTFDWLTKMAFVPSFETPSYRLNFGLLSWNLFELSGPDFVDGKTVRNFHKRSRVAYETYAPFCVTAPKNLQSERCERSVQVEDNVDDDAQEEQFTEFDVVDEDEVEEDNSGATADAIMRNNGGIEGDFDEEIGQFTDNYDYDSVLLNSIAHQRQPTRRGSWNI</sequence>
<accession>A0A085LYT0</accession>
<evidence type="ECO:0000313" key="1">
    <source>
        <dbReference type="EMBL" id="KFD50126.1"/>
    </source>
</evidence>
<dbReference type="EMBL" id="KL363258">
    <property type="protein sequence ID" value="KFD50126.1"/>
    <property type="molecule type" value="Genomic_DNA"/>
</dbReference>
<evidence type="ECO:0000313" key="3">
    <source>
        <dbReference type="Proteomes" id="UP000030764"/>
    </source>
</evidence>
<name>A0A085LYT0_9BILA</name>
<dbReference type="AlphaFoldDB" id="A0A085LYT0"/>